<accession>A0A382F6Y0</accession>
<dbReference type="InterPro" id="IPR036770">
    <property type="entry name" value="Ankyrin_rpt-contain_sf"/>
</dbReference>
<name>A0A382F6Y0_9ZZZZ</name>
<dbReference type="PANTHER" id="PTHR24171:SF9">
    <property type="entry name" value="ANKYRIN REPEAT DOMAIN-CONTAINING PROTEIN 39"/>
    <property type="match status" value="1"/>
</dbReference>
<feature type="transmembrane region" description="Helical" evidence="3">
    <location>
        <begin position="7"/>
        <end position="27"/>
    </location>
</feature>
<keyword evidence="1" id="KW-0677">Repeat</keyword>
<keyword evidence="2" id="KW-0040">ANK repeat</keyword>
<dbReference type="PROSITE" id="PS50088">
    <property type="entry name" value="ANK_REPEAT"/>
    <property type="match status" value="4"/>
</dbReference>
<feature type="transmembrane region" description="Helical" evidence="3">
    <location>
        <begin position="457"/>
        <end position="476"/>
    </location>
</feature>
<dbReference type="Pfam" id="PF00023">
    <property type="entry name" value="Ank"/>
    <property type="match status" value="1"/>
</dbReference>
<evidence type="ECO:0000313" key="4">
    <source>
        <dbReference type="EMBL" id="SVB58806.1"/>
    </source>
</evidence>
<evidence type="ECO:0000256" key="1">
    <source>
        <dbReference type="ARBA" id="ARBA00022737"/>
    </source>
</evidence>
<gene>
    <name evidence="4" type="ORF">METZ01_LOCUS211660</name>
</gene>
<dbReference type="PANTHER" id="PTHR24171">
    <property type="entry name" value="ANKYRIN REPEAT DOMAIN-CONTAINING PROTEIN 39-RELATED"/>
    <property type="match status" value="1"/>
</dbReference>
<organism evidence="4">
    <name type="scientific">marine metagenome</name>
    <dbReference type="NCBI Taxonomy" id="408172"/>
    <lineage>
        <taxon>unclassified sequences</taxon>
        <taxon>metagenomes</taxon>
        <taxon>ecological metagenomes</taxon>
    </lineage>
</organism>
<dbReference type="PRINTS" id="PR01415">
    <property type="entry name" value="ANKYRIN"/>
</dbReference>
<dbReference type="InterPro" id="IPR002110">
    <property type="entry name" value="Ankyrin_rpt"/>
</dbReference>
<feature type="transmembrane region" description="Helical" evidence="3">
    <location>
        <begin position="415"/>
        <end position="437"/>
    </location>
</feature>
<keyword evidence="3" id="KW-0472">Membrane</keyword>
<protein>
    <submittedName>
        <fullName evidence="4">Uncharacterized protein</fullName>
    </submittedName>
</protein>
<dbReference type="SUPFAM" id="SSF48403">
    <property type="entry name" value="Ankyrin repeat"/>
    <property type="match status" value="1"/>
</dbReference>
<dbReference type="EMBL" id="UINC01048364">
    <property type="protein sequence ID" value="SVB58806.1"/>
    <property type="molecule type" value="Genomic_DNA"/>
</dbReference>
<sequence length="502" mass="57208">MKHIKENILIYISLGLSTLLFIIAFSIDSDGFIEEIKTSPTSNIAWNILLFILMFIVLAFLIFLCLFVFLVMFSMFYQLYKDHKRSKAKAEDSIFAAIRLNNIRALNDHISSGIDLNTINEDGSTPLHRAIEGDWNTERKTENLEIIRLLIDKGADVNVKDDNENTPLHLSINTKIAELLISKGADVNARDCSGETPLHRIISNEDVQLDIIKLLIEKGADVNAKDEEDSTPLHIAGDYSVDLKTTKLLISSGANADSKDSSGETPLHKIIVNEDVNIIGFLISRGIGLNIKNNKGKTPLDLISSNELKVAAAKAILFGERGGKTREEIGQYVRKILSDYTSLQEARKEKAKEPQYDPNIPDPTKPWCLKCKAHTAYKEVYRARENNSGRQLHRYCKSCEEKVWVPVFSKVKKFFLYYLAPVMFYLPFVVAPIVFMIKTAYDIYLNKWEHGAWMAVYNYAFYLFGLTFGILAVVTLRKAQRSVRYRESKWRKWALERGYIED</sequence>
<dbReference type="Gene3D" id="1.25.40.20">
    <property type="entry name" value="Ankyrin repeat-containing domain"/>
    <property type="match status" value="2"/>
</dbReference>
<feature type="transmembrane region" description="Helical" evidence="3">
    <location>
        <begin position="47"/>
        <end position="77"/>
    </location>
</feature>
<dbReference type="AlphaFoldDB" id="A0A382F6Y0"/>
<dbReference type="Pfam" id="PF12796">
    <property type="entry name" value="Ank_2"/>
    <property type="match status" value="2"/>
</dbReference>
<keyword evidence="3" id="KW-0812">Transmembrane</keyword>
<keyword evidence="3" id="KW-1133">Transmembrane helix</keyword>
<evidence type="ECO:0000256" key="2">
    <source>
        <dbReference type="ARBA" id="ARBA00023043"/>
    </source>
</evidence>
<reference evidence="4" key="1">
    <citation type="submission" date="2018-05" db="EMBL/GenBank/DDBJ databases">
        <authorList>
            <person name="Lanie J.A."/>
            <person name="Ng W.-L."/>
            <person name="Kazmierczak K.M."/>
            <person name="Andrzejewski T.M."/>
            <person name="Davidsen T.M."/>
            <person name="Wayne K.J."/>
            <person name="Tettelin H."/>
            <person name="Glass J.I."/>
            <person name="Rusch D."/>
            <person name="Podicherti R."/>
            <person name="Tsui H.-C.T."/>
            <person name="Winkler M.E."/>
        </authorList>
    </citation>
    <scope>NUCLEOTIDE SEQUENCE</scope>
</reference>
<evidence type="ECO:0000256" key="3">
    <source>
        <dbReference type="SAM" id="Phobius"/>
    </source>
</evidence>
<proteinExistence type="predicted"/>
<dbReference type="PROSITE" id="PS50297">
    <property type="entry name" value="ANK_REP_REGION"/>
    <property type="match status" value="4"/>
</dbReference>
<dbReference type="SMART" id="SM00248">
    <property type="entry name" value="ANK"/>
    <property type="match status" value="5"/>
</dbReference>